<reference evidence="2" key="1">
    <citation type="journal article" date="2020" name="Stud. Mycol.">
        <title>101 Dothideomycetes genomes: a test case for predicting lifestyles and emergence of pathogens.</title>
        <authorList>
            <person name="Haridas S."/>
            <person name="Albert R."/>
            <person name="Binder M."/>
            <person name="Bloem J."/>
            <person name="Labutti K."/>
            <person name="Salamov A."/>
            <person name="Andreopoulos B."/>
            <person name="Baker S."/>
            <person name="Barry K."/>
            <person name="Bills G."/>
            <person name="Bluhm B."/>
            <person name="Cannon C."/>
            <person name="Castanera R."/>
            <person name="Culley D."/>
            <person name="Daum C."/>
            <person name="Ezra D."/>
            <person name="Gonzalez J."/>
            <person name="Henrissat B."/>
            <person name="Kuo A."/>
            <person name="Liang C."/>
            <person name="Lipzen A."/>
            <person name="Lutzoni F."/>
            <person name="Magnuson J."/>
            <person name="Mondo S."/>
            <person name="Nolan M."/>
            <person name="Ohm R."/>
            <person name="Pangilinan J."/>
            <person name="Park H.-J."/>
            <person name="Ramirez L."/>
            <person name="Alfaro M."/>
            <person name="Sun H."/>
            <person name="Tritt A."/>
            <person name="Yoshinaga Y."/>
            <person name="Zwiers L.-H."/>
            <person name="Turgeon B."/>
            <person name="Goodwin S."/>
            <person name="Spatafora J."/>
            <person name="Crous P."/>
            <person name="Grigoriev I."/>
        </authorList>
    </citation>
    <scope>NUCLEOTIDE SEQUENCE</scope>
    <source>
        <strain evidence="2">CBS 107.79</strain>
    </source>
</reference>
<evidence type="ECO:0000256" key="1">
    <source>
        <dbReference type="SAM" id="MobiDB-lite"/>
    </source>
</evidence>
<proteinExistence type="predicted"/>
<accession>A0A6A5V3D6</accession>
<gene>
    <name evidence="2" type="ORF">BU23DRAFT_281265</name>
</gene>
<evidence type="ECO:0000313" key="3">
    <source>
        <dbReference type="Proteomes" id="UP000800036"/>
    </source>
</evidence>
<feature type="compositionally biased region" description="Basic and acidic residues" evidence="1">
    <location>
        <begin position="64"/>
        <end position="73"/>
    </location>
</feature>
<keyword evidence="3" id="KW-1185">Reference proteome</keyword>
<sequence>MELANKVAGGAAALLLCRELETGPSSGHHEETLAKMGKRVVSRAGAPRSRSWQQGCRNPPLGREPGRECHGDGDGVSVRGKGERVVF</sequence>
<evidence type="ECO:0000313" key="2">
    <source>
        <dbReference type="EMBL" id="KAF1967817.1"/>
    </source>
</evidence>
<feature type="region of interest" description="Disordered" evidence="1">
    <location>
        <begin position="22"/>
        <end position="87"/>
    </location>
</feature>
<dbReference type="Proteomes" id="UP000800036">
    <property type="component" value="Unassembled WGS sequence"/>
</dbReference>
<dbReference type="EMBL" id="ML976727">
    <property type="protein sequence ID" value="KAF1967817.1"/>
    <property type="molecule type" value="Genomic_DNA"/>
</dbReference>
<organism evidence="2 3">
    <name type="scientific">Bimuria novae-zelandiae CBS 107.79</name>
    <dbReference type="NCBI Taxonomy" id="1447943"/>
    <lineage>
        <taxon>Eukaryota</taxon>
        <taxon>Fungi</taxon>
        <taxon>Dikarya</taxon>
        <taxon>Ascomycota</taxon>
        <taxon>Pezizomycotina</taxon>
        <taxon>Dothideomycetes</taxon>
        <taxon>Pleosporomycetidae</taxon>
        <taxon>Pleosporales</taxon>
        <taxon>Massarineae</taxon>
        <taxon>Didymosphaeriaceae</taxon>
        <taxon>Bimuria</taxon>
    </lineage>
</organism>
<name>A0A6A5V3D6_9PLEO</name>
<protein>
    <submittedName>
        <fullName evidence="2">Uncharacterized protein</fullName>
    </submittedName>
</protein>
<dbReference type="AlphaFoldDB" id="A0A6A5V3D6"/>